<keyword evidence="1" id="KW-0175">Coiled coil</keyword>
<name>A0A1H2U3Q7_9RHOB</name>
<dbReference type="STRING" id="1545044.SAMN05444276_1011168"/>
<evidence type="ECO:0000313" key="3">
    <source>
        <dbReference type="EMBL" id="SDW50680.1"/>
    </source>
</evidence>
<evidence type="ECO:0000256" key="2">
    <source>
        <dbReference type="SAM" id="Phobius"/>
    </source>
</evidence>
<proteinExistence type="predicted"/>
<dbReference type="Gene3D" id="1.10.287.470">
    <property type="entry name" value="Helix hairpin bin"/>
    <property type="match status" value="1"/>
</dbReference>
<dbReference type="Proteomes" id="UP000182944">
    <property type="component" value="Unassembled WGS sequence"/>
</dbReference>
<sequence>MSDTTQTPEAYTPAADRRRSRLFYLVLVLLVAAAGYGVWSLTRPGPVVIQGEVAAPRVDVSARTSGRVVEIGADTGDRVTKGLRLVRLENPQLLTAYGQAEAALQAAKNNAAAVAVVRPENVRAAEAQVAAAKADVALAREAYARNTALESRGVRSQAVVEQSTRNLEAAERQLDAAEAQLDLVRAGATPEQRAAAEAQAAQAEAALAQQQANLNDLEVIAPMDGEITGRMIEIGENIGPGAPLFTLVQPANAWFTFNIREDQLHGVAVGDTLNVTIPALDTTVEAKVTLINVQGDFASWRATRATGDFDLRSFELRATPVQPVPGLRPGMSALLAHGL</sequence>
<keyword evidence="2" id="KW-0472">Membrane</keyword>
<dbReference type="SUPFAM" id="SSF111369">
    <property type="entry name" value="HlyD-like secretion proteins"/>
    <property type="match status" value="2"/>
</dbReference>
<dbReference type="Gene3D" id="2.40.30.170">
    <property type="match status" value="1"/>
</dbReference>
<accession>A0A1H2U3Q7</accession>
<dbReference type="Gene3D" id="2.40.50.100">
    <property type="match status" value="1"/>
</dbReference>
<keyword evidence="2" id="KW-0812">Transmembrane</keyword>
<keyword evidence="2" id="KW-1133">Transmembrane helix</keyword>
<dbReference type="RefSeq" id="WP_052176363.1">
    <property type="nucleotide sequence ID" value="NZ_FNNA01000001.1"/>
</dbReference>
<evidence type="ECO:0000256" key="1">
    <source>
        <dbReference type="SAM" id="Coils"/>
    </source>
</evidence>
<dbReference type="EMBL" id="FNNA01000001">
    <property type="protein sequence ID" value="SDW50680.1"/>
    <property type="molecule type" value="Genomic_DNA"/>
</dbReference>
<organism evidence="3 4">
    <name type="scientific">Paracoccus sanguinis</name>
    <dbReference type="NCBI Taxonomy" id="1545044"/>
    <lineage>
        <taxon>Bacteria</taxon>
        <taxon>Pseudomonadati</taxon>
        <taxon>Pseudomonadota</taxon>
        <taxon>Alphaproteobacteria</taxon>
        <taxon>Rhodobacterales</taxon>
        <taxon>Paracoccaceae</taxon>
        <taxon>Paracoccus</taxon>
    </lineage>
</organism>
<reference evidence="4" key="1">
    <citation type="submission" date="2016-10" db="EMBL/GenBank/DDBJ databases">
        <authorList>
            <person name="Varghese N."/>
            <person name="Submissions S."/>
        </authorList>
    </citation>
    <scope>NUCLEOTIDE SEQUENCE [LARGE SCALE GENOMIC DNA]</scope>
    <source>
        <strain evidence="4">DSM 29303</strain>
    </source>
</reference>
<gene>
    <name evidence="3" type="ORF">SAMN05444276_1011168</name>
</gene>
<keyword evidence="4" id="KW-1185">Reference proteome</keyword>
<protein>
    <submittedName>
        <fullName evidence="3">HlyD family secretion protein</fullName>
    </submittedName>
</protein>
<evidence type="ECO:0000313" key="4">
    <source>
        <dbReference type="Proteomes" id="UP000182944"/>
    </source>
</evidence>
<dbReference type="OrthoDB" id="9793801at2"/>
<dbReference type="PANTHER" id="PTHR30438">
    <property type="entry name" value="36 KDA ANTIGEN-RELATED"/>
    <property type="match status" value="1"/>
</dbReference>
<dbReference type="AlphaFoldDB" id="A0A1H2U3Q7"/>
<feature type="coiled-coil region" evidence="1">
    <location>
        <begin position="122"/>
        <end position="220"/>
    </location>
</feature>
<feature type="transmembrane region" description="Helical" evidence="2">
    <location>
        <begin position="22"/>
        <end position="39"/>
    </location>
</feature>